<accession>A0A1P8F5Y3</accession>
<dbReference type="AlphaFoldDB" id="A0A1P8F5Y3"/>
<dbReference type="EMBL" id="CP018258">
    <property type="protein sequence ID" value="APV43897.1"/>
    <property type="molecule type" value="Genomic_DNA"/>
</dbReference>
<dbReference type="InterPro" id="IPR052928">
    <property type="entry name" value="Desiccation-related_membrane"/>
</dbReference>
<dbReference type="InterPro" id="IPR024623">
    <property type="entry name" value="YtxH"/>
</dbReference>
<dbReference type="KEGG" id="dfo:Dform_00542"/>
<keyword evidence="3" id="KW-1185">Reference proteome</keyword>
<feature type="transmembrane region" description="Helical" evidence="1">
    <location>
        <begin position="6"/>
        <end position="28"/>
    </location>
</feature>
<organism evidence="2 3">
    <name type="scientific">Dehalogenimonas formicexedens</name>
    <dbReference type="NCBI Taxonomy" id="1839801"/>
    <lineage>
        <taxon>Bacteria</taxon>
        <taxon>Bacillati</taxon>
        <taxon>Chloroflexota</taxon>
        <taxon>Dehalococcoidia</taxon>
        <taxon>Dehalococcoidales</taxon>
        <taxon>Dehalococcoidaceae</taxon>
        <taxon>Dehalogenimonas</taxon>
    </lineage>
</organism>
<dbReference type="OrthoDB" id="9913074at2"/>
<sequence length="84" mass="9002">METKTVKGIAAGVLAGAAIGAGAALLLAPQSGRETRKDVRKRVEDLKAQADSFVADIKERDEAFCKAVKEGADDYRRDMMAKYG</sequence>
<reference evidence="3" key="1">
    <citation type="submission" date="2016-11" db="EMBL/GenBank/DDBJ databases">
        <title>Dehalogenimonas formicexedens sp. nov., a chlorinated alkane respiring bacterium isolated from contaminated groundwater.</title>
        <authorList>
            <person name="Key T.A."/>
            <person name="Bowman K.S."/>
            <person name="Lee I."/>
            <person name="Chun J."/>
            <person name="Albuquerque L."/>
            <person name="da Costa M.S."/>
            <person name="Rainey F.A."/>
            <person name="Moe W.M."/>
        </authorList>
    </citation>
    <scope>NUCLEOTIDE SEQUENCE [LARGE SCALE GENOMIC DNA]</scope>
    <source>
        <strain evidence="3">NSZ-14</strain>
    </source>
</reference>
<keyword evidence="1" id="KW-0812">Transmembrane</keyword>
<evidence type="ECO:0000256" key="1">
    <source>
        <dbReference type="SAM" id="Phobius"/>
    </source>
</evidence>
<proteinExistence type="predicted"/>
<dbReference type="PANTHER" id="PTHR35792">
    <property type="entry name" value="GENERAL STRESS PROTEIN"/>
    <property type="match status" value="1"/>
</dbReference>
<protein>
    <submittedName>
        <fullName evidence="2">YtxH-like protein</fullName>
    </submittedName>
</protein>
<evidence type="ECO:0000313" key="3">
    <source>
        <dbReference type="Proteomes" id="UP000185934"/>
    </source>
</evidence>
<keyword evidence="1" id="KW-1133">Transmembrane helix</keyword>
<gene>
    <name evidence="2" type="ORF">Dform_00542</name>
</gene>
<evidence type="ECO:0000313" key="2">
    <source>
        <dbReference type="EMBL" id="APV43897.1"/>
    </source>
</evidence>
<name>A0A1P8F5Y3_9CHLR</name>
<dbReference type="Pfam" id="PF12732">
    <property type="entry name" value="YtxH"/>
    <property type="match status" value="1"/>
</dbReference>
<keyword evidence="1" id="KW-0472">Membrane</keyword>
<dbReference type="Proteomes" id="UP000185934">
    <property type="component" value="Chromosome"/>
</dbReference>
<dbReference type="RefSeq" id="WP_076003646.1">
    <property type="nucleotide sequence ID" value="NZ_CP018258.1"/>
</dbReference>
<dbReference type="PANTHER" id="PTHR35792:SF2">
    <property type="entry name" value="GENERAL STRESS PROTEIN"/>
    <property type="match status" value="1"/>
</dbReference>
<dbReference type="STRING" id="1839801.Dform_00542"/>